<evidence type="ECO:0000313" key="2">
    <source>
        <dbReference type="EMBL" id="MCM2532971.1"/>
    </source>
</evidence>
<proteinExistence type="predicted"/>
<accession>A0ABT0W9F8</accession>
<protein>
    <recommendedName>
        <fullName evidence="4">Lipoprotein</fullName>
    </recommendedName>
</protein>
<evidence type="ECO:0008006" key="4">
    <source>
        <dbReference type="Google" id="ProtNLM"/>
    </source>
</evidence>
<organism evidence="2 3">
    <name type="scientific">Neobacillus pocheonensis</name>
    <dbReference type="NCBI Taxonomy" id="363869"/>
    <lineage>
        <taxon>Bacteria</taxon>
        <taxon>Bacillati</taxon>
        <taxon>Bacillota</taxon>
        <taxon>Bacilli</taxon>
        <taxon>Bacillales</taxon>
        <taxon>Bacillaceae</taxon>
        <taxon>Neobacillus</taxon>
    </lineage>
</organism>
<name>A0ABT0W9F8_9BACI</name>
<keyword evidence="3" id="KW-1185">Reference proteome</keyword>
<evidence type="ECO:0000256" key="1">
    <source>
        <dbReference type="SAM" id="MobiDB-lite"/>
    </source>
</evidence>
<evidence type="ECO:0000313" key="3">
    <source>
        <dbReference type="Proteomes" id="UP001523262"/>
    </source>
</evidence>
<reference evidence="2 3" key="1">
    <citation type="submission" date="2022-06" db="EMBL/GenBank/DDBJ databases">
        <authorList>
            <person name="Jeon C.O."/>
        </authorList>
    </citation>
    <scope>NUCLEOTIDE SEQUENCE [LARGE SCALE GENOMIC DNA]</scope>
    <source>
        <strain evidence="2 3">KCTC 13943</strain>
    </source>
</reference>
<gene>
    <name evidence="2" type="ORF">NDK43_11955</name>
</gene>
<comment type="caution">
    <text evidence="2">The sequence shown here is derived from an EMBL/GenBank/DDBJ whole genome shotgun (WGS) entry which is preliminary data.</text>
</comment>
<feature type="compositionally biased region" description="Low complexity" evidence="1">
    <location>
        <begin position="41"/>
        <end position="63"/>
    </location>
</feature>
<dbReference type="EMBL" id="JAMQCR010000001">
    <property type="protein sequence ID" value="MCM2532971.1"/>
    <property type="molecule type" value="Genomic_DNA"/>
</dbReference>
<feature type="region of interest" description="Disordered" evidence="1">
    <location>
        <begin position="41"/>
        <end position="68"/>
    </location>
</feature>
<dbReference type="Proteomes" id="UP001523262">
    <property type="component" value="Unassembled WGS sequence"/>
</dbReference>
<sequence length="174" mass="18899">MVQFNTKEEKEKQTMNKKIMAVISGALLIFCLAGCGTSQSNNSSQSKNTSQSNSASKSSQDSSMKGMKMDNQQPLTKAFQDELNGFSAIELDVKKGDFKSATTLANSLHDEFHAAILPPLKAKKGQTYAEDIHGKYDELQDAITSKSPSKIAELIKVNRDNLHTVSGILGVSIK</sequence>